<dbReference type="Proteomes" id="UP000241769">
    <property type="component" value="Unassembled WGS sequence"/>
</dbReference>
<accession>A0A2P6NDQ2</accession>
<evidence type="ECO:0000313" key="2">
    <source>
        <dbReference type="Proteomes" id="UP000241769"/>
    </source>
</evidence>
<organism evidence="1 2">
    <name type="scientific">Planoprotostelium fungivorum</name>
    <dbReference type="NCBI Taxonomy" id="1890364"/>
    <lineage>
        <taxon>Eukaryota</taxon>
        <taxon>Amoebozoa</taxon>
        <taxon>Evosea</taxon>
        <taxon>Variosea</taxon>
        <taxon>Cavosteliida</taxon>
        <taxon>Cavosteliaceae</taxon>
        <taxon>Planoprotostelium</taxon>
    </lineage>
</organism>
<dbReference type="AlphaFoldDB" id="A0A2P6NDQ2"/>
<evidence type="ECO:0000313" key="1">
    <source>
        <dbReference type="EMBL" id="PRP82096.1"/>
    </source>
</evidence>
<reference evidence="1 2" key="1">
    <citation type="journal article" date="2018" name="Genome Biol. Evol.">
        <title>Multiple Roots of Fruiting Body Formation in Amoebozoa.</title>
        <authorList>
            <person name="Hillmann F."/>
            <person name="Forbes G."/>
            <person name="Novohradska S."/>
            <person name="Ferling I."/>
            <person name="Riege K."/>
            <person name="Groth M."/>
            <person name="Westermann M."/>
            <person name="Marz M."/>
            <person name="Spaller T."/>
            <person name="Winckler T."/>
            <person name="Schaap P."/>
            <person name="Glockner G."/>
        </authorList>
    </citation>
    <scope>NUCLEOTIDE SEQUENCE [LARGE SCALE GENOMIC DNA]</scope>
    <source>
        <strain evidence="1 2">Jena</strain>
    </source>
</reference>
<sequence length="243" mass="28021">MLNELGEVFSLQQFSESIQRVYYSEEENADALPGLGTAILRTPQPRQTLACLPCRVPRKVSLLRPESNTFVYHLLCGRPEDIQFSARKQYWPYISRSFVGLTPDNSPVTSHRQLRDNSVSCLGVGPKVPKITFEPLHALTIIPCLRRAQIIDAIRGKASHMIELLAQLEWKDIAIIFCLQQVLWLAVSNLYTRLERDLVGPAAQQTESSTEEDHCTVDRYMFDRYCQMNAELREERYMRKKME</sequence>
<dbReference type="InParanoid" id="A0A2P6NDQ2"/>
<name>A0A2P6NDQ2_9EUKA</name>
<proteinExistence type="predicted"/>
<keyword evidence="2" id="KW-1185">Reference proteome</keyword>
<protein>
    <submittedName>
        <fullName evidence="1">Uncharacterized protein</fullName>
    </submittedName>
</protein>
<comment type="caution">
    <text evidence="1">The sequence shown here is derived from an EMBL/GenBank/DDBJ whole genome shotgun (WGS) entry which is preliminary data.</text>
</comment>
<dbReference type="EMBL" id="MDYQ01000111">
    <property type="protein sequence ID" value="PRP82096.1"/>
    <property type="molecule type" value="Genomic_DNA"/>
</dbReference>
<gene>
    <name evidence="1" type="ORF">PROFUN_03786</name>
</gene>